<reference evidence="1 2" key="1">
    <citation type="submission" date="2019-03" db="EMBL/GenBank/DDBJ databases">
        <title>Roseomonas sp. a novel Roseomonas species isolated from Sea whip Gorgonian.</title>
        <authorList>
            <person name="Li F."/>
            <person name="Pan X."/>
            <person name="Huang S."/>
            <person name="Li Z."/>
            <person name="Meng B."/>
        </authorList>
    </citation>
    <scope>NUCLEOTIDE SEQUENCE [LARGE SCALE GENOMIC DNA]</scope>
    <source>
        <strain evidence="1 2">M0104</strain>
    </source>
</reference>
<name>A0A845BEI7_9PROT</name>
<gene>
    <name evidence="1" type="ORF">E0493_18615</name>
</gene>
<evidence type="ECO:0008006" key="3">
    <source>
        <dbReference type="Google" id="ProtNLM"/>
    </source>
</evidence>
<dbReference type="OrthoDB" id="9796131at2"/>
<evidence type="ECO:0000313" key="1">
    <source>
        <dbReference type="EMBL" id="MXP65365.1"/>
    </source>
</evidence>
<proteinExistence type="predicted"/>
<keyword evidence="2" id="KW-1185">Reference proteome</keyword>
<protein>
    <recommendedName>
        <fullName evidence="3">Baseplate protein J-like domain-containing protein</fullName>
    </recommendedName>
</protein>
<evidence type="ECO:0000313" key="2">
    <source>
        <dbReference type="Proteomes" id="UP000460715"/>
    </source>
</evidence>
<sequence>MAELAQPNIVFDEGCPDCGERRAVLPVPLPGVADDFDWRTRDYDGFRLFLMQELAHRFPERRRWTPADMEVVIVELLAAALDRASHALDAVQAERYLETARRPQSVRRLLKLIGYDAPERGDPAALDALPPRPGGAPESRAERLERHWALNPAAMEEARALGPRLIGEQRRMVTLADHARMLERHPLVAHALARLVWAGGWNTLLLAVRLAVDAEIDTPLHAGPPPADGRPSGLTPALWREVQAFHADHRLALPPVDAGLTARRLLRVLVERYRMVGSEVFLESAVAAPVSFALSVRVAPGFFRSEVRQALEQVFSADQGGFFEPGRFGFGDDLYASDIIEAAMRVEGVSVACLNRLKRLGGGFPDRVAAGFIDIGAGEYVLCENRRGAPEKGHWRLGLSGGEAA</sequence>
<dbReference type="EMBL" id="SNVJ01000020">
    <property type="protein sequence ID" value="MXP65365.1"/>
    <property type="molecule type" value="Genomic_DNA"/>
</dbReference>
<organism evidence="1 2">
    <name type="scientific">Teichococcus coralli</name>
    <dbReference type="NCBI Taxonomy" id="2545983"/>
    <lineage>
        <taxon>Bacteria</taxon>
        <taxon>Pseudomonadati</taxon>
        <taxon>Pseudomonadota</taxon>
        <taxon>Alphaproteobacteria</taxon>
        <taxon>Acetobacterales</taxon>
        <taxon>Roseomonadaceae</taxon>
        <taxon>Roseomonas</taxon>
    </lineage>
</organism>
<dbReference type="RefSeq" id="WP_160938774.1">
    <property type="nucleotide sequence ID" value="NZ_SNVJ01000020.1"/>
</dbReference>
<accession>A0A845BEI7</accession>
<comment type="caution">
    <text evidence="1">The sequence shown here is derived from an EMBL/GenBank/DDBJ whole genome shotgun (WGS) entry which is preliminary data.</text>
</comment>
<dbReference type="Proteomes" id="UP000460715">
    <property type="component" value="Unassembled WGS sequence"/>
</dbReference>
<dbReference type="AlphaFoldDB" id="A0A845BEI7"/>